<dbReference type="Gene3D" id="1.10.460.10">
    <property type="entry name" value="Topoisomerase I, domain 2"/>
    <property type="match status" value="1"/>
</dbReference>
<keyword evidence="1 3" id="KW-0413">Isomerase</keyword>
<dbReference type="AlphaFoldDB" id="M1ZRW9"/>
<dbReference type="GO" id="GO:0003677">
    <property type="term" value="F:DNA binding"/>
    <property type="evidence" value="ECO:0007669"/>
    <property type="project" value="InterPro"/>
</dbReference>
<name>M1ZRW9_CLOBO</name>
<dbReference type="PROSITE" id="PS52039">
    <property type="entry name" value="TOPO_IA_2"/>
    <property type="match status" value="1"/>
</dbReference>
<feature type="domain" description="Topo IA-type catalytic" evidence="2">
    <location>
        <begin position="1"/>
        <end position="61"/>
    </location>
</feature>
<evidence type="ECO:0000313" key="3">
    <source>
        <dbReference type="EMBL" id="EKN36394.1"/>
    </source>
</evidence>
<dbReference type="GO" id="GO:0003916">
    <property type="term" value="F:DNA topoisomerase activity"/>
    <property type="evidence" value="ECO:0007669"/>
    <property type="project" value="InterPro"/>
</dbReference>
<dbReference type="InterPro" id="IPR023405">
    <property type="entry name" value="Topo_IA_core_domain"/>
</dbReference>
<comment type="caution">
    <text evidence="3">The sequence shown here is derived from an EMBL/GenBank/DDBJ whole genome shotgun (WGS) entry which is preliminary data.</text>
</comment>
<dbReference type="GO" id="GO:0006265">
    <property type="term" value="P:DNA topological change"/>
    <property type="evidence" value="ECO:0007669"/>
    <property type="project" value="InterPro"/>
</dbReference>
<reference evidence="3 4" key="2">
    <citation type="submission" date="2013-03" db="EMBL/GenBank/DDBJ databases">
        <title>Diversity in Clostridium botulinum.</title>
        <authorList>
            <person name="Timme R.E."/>
            <person name="Allard M."/>
            <person name="Luo Y."/>
            <person name="Strain E."/>
            <person name="Gonzalez-Escalona N."/>
            <person name="Brown E."/>
        </authorList>
    </citation>
    <scope>NUCLEOTIDE SEQUENCE [LARGE SCALE GENOMIC DNA]</scope>
    <source>
        <strain evidence="3 4">CFSAN001627</strain>
    </source>
</reference>
<sequence length="196" mass="22649">KRGKEIVPTSKGKQVIDLVPKDLKSPLLTAKWERELDSISKGNLRGQIFINKMRDYSTKLVEDVKNSKDKYVHDNLTGKKCPQCGKYMLEVKGKNGIINVCQDRECGYRENVSRFTNVRCPQCHVKLELRGEGQGQIYVCTRCSFREKLSSFNKKYRNNQEKLNKRDVAKYMKKMQKENDEPINSALAEALSKLKL</sequence>
<dbReference type="InterPro" id="IPR013497">
    <property type="entry name" value="Topo_IA_cen"/>
</dbReference>
<organism evidence="3 4">
    <name type="scientific">Clostridium botulinum CFSAN001627</name>
    <dbReference type="NCBI Taxonomy" id="1232189"/>
    <lineage>
        <taxon>Bacteria</taxon>
        <taxon>Bacillati</taxon>
        <taxon>Bacillota</taxon>
        <taxon>Clostridia</taxon>
        <taxon>Eubacteriales</taxon>
        <taxon>Clostridiaceae</taxon>
        <taxon>Clostridium</taxon>
    </lineage>
</organism>
<feature type="non-terminal residue" evidence="3">
    <location>
        <position position="1"/>
    </location>
</feature>
<accession>M1ZRW9</accession>
<dbReference type="EMBL" id="AMXI01001691">
    <property type="protein sequence ID" value="EKN36394.1"/>
    <property type="molecule type" value="Genomic_DNA"/>
</dbReference>
<gene>
    <name evidence="3" type="ORF">CFSAN001627_26943</name>
</gene>
<protein>
    <submittedName>
        <fullName evidence="3">DNA topoisomerase III</fullName>
    </submittedName>
</protein>
<dbReference type="InterPro" id="IPR013824">
    <property type="entry name" value="Topo_IA_cen_sub1"/>
</dbReference>
<dbReference type="Proteomes" id="UP000011944">
    <property type="component" value="Unassembled WGS sequence"/>
</dbReference>
<dbReference type="SUPFAM" id="SSF56712">
    <property type="entry name" value="Prokaryotic type I DNA topoisomerase"/>
    <property type="match status" value="1"/>
</dbReference>
<reference evidence="3 4" key="1">
    <citation type="submission" date="2012-10" db="EMBL/GenBank/DDBJ databases">
        <authorList>
            <person name="Strain E.A."/>
            <person name="Brown E."/>
            <person name="Allard M.W."/>
            <person name="Gonzalez-Escalona N."/>
            <person name="Timme R."/>
        </authorList>
    </citation>
    <scope>NUCLEOTIDE SEQUENCE [LARGE SCALE GENOMIC DNA]</scope>
    <source>
        <strain evidence="3 4">CFSAN001627</strain>
    </source>
</reference>
<evidence type="ECO:0000259" key="2">
    <source>
        <dbReference type="PROSITE" id="PS52039"/>
    </source>
</evidence>
<dbReference type="PATRIC" id="fig|1232189.3.peg.4220"/>
<evidence type="ECO:0000256" key="1">
    <source>
        <dbReference type="ARBA" id="ARBA00023235"/>
    </source>
</evidence>
<proteinExistence type="predicted"/>
<evidence type="ECO:0000313" key="4">
    <source>
        <dbReference type="Proteomes" id="UP000011944"/>
    </source>
</evidence>